<proteinExistence type="predicted"/>
<keyword evidence="2" id="KW-1185">Reference proteome</keyword>
<dbReference type="InterPro" id="IPR014917">
    <property type="entry name" value="DUF1800"/>
</dbReference>
<organism evidence="1 2">
    <name type="scientific">Sphingomonas melonis</name>
    <dbReference type="NCBI Taxonomy" id="152682"/>
    <lineage>
        <taxon>Bacteria</taxon>
        <taxon>Pseudomonadati</taxon>
        <taxon>Pseudomonadota</taxon>
        <taxon>Alphaproteobacteria</taxon>
        <taxon>Sphingomonadales</taxon>
        <taxon>Sphingomonadaceae</taxon>
        <taxon>Sphingomonas</taxon>
    </lineage>
</organism>
<dbReference type="Pfam" id="PF08811">
    <property type="entry name" value="DUF1800"/>
    <property type="match status" value="1"/>
</dbReference>
<gene>
    <name evidence="1" type="ORF">HD841_000043</name>
</gene>
<dbReference type="AlphaFoldDB" id="A0A7Y9FJ89"/>
<dbReference type="PANTHER" id="PTHR43737:SF1">
    <property type="entry name" value="DUF1501 DOMAIN-CONTAINING PROTEIN"/>
    <property type="match status" value="1"/>
</dbReference>
<comment type="caution">
    <text evidence="1">The sequence shown here is derived from an EMBL/GenBank/DDBJ whole genome shotgun (WGS) entry which is preliminary data.</text>
</comment>
<dbReference type="PANTHER" id="PTHR43737">
    <property type="entry name" value="BLL7424 PROTEIN"/>
    <property type="match status" value="1"/>
</dbReference>
<dbReference type="EMBL" id="JACCBY010000001">
    <property type="protein sequence ID" value="NYD88274.1"/>
    <property type="molecule type" value="Genomic_DNA"/>
</dbReference>
<name>A0A7Y9FJ89_9SPHN</name>
<accession>A0A7Y9FJ89</accession>
<dbReference type="Proteomes" id="UP000517753">
    <property type="component" value="Unassembled WGS sequence"/>
</dbReference>
<dbReference type="RefSeq" id="WP_373562901.1">
    <property type="nucleotide sequence ID" value="NZ_JACCBY010000001.1"/>
</dbReference>
<protein>
    <submittedName>
        <fullName evidence="1">Uncharacterized protein (DUF1800 family)</fullName>
    </submittedName>
</protein>
<sequence length="572" mass="59693">MLDEERVDAGASVDVDEASGAIASLKAGGVLAPALLLAACGSGGGGSGDTGSAPATPSAPVVVTPAAITATQASRFLAQATMGGTRTMIESVVSRRYEGWIDDQFALPRATSHWDWLVANGYAVAANINSEAGFDTTLWRQMIAEPDQLRQRIGMALLDMLVVGIGGVNLNWKQFAAAAYVDVLLDNGFGNYRTLLDAITTNAAMGSFLTFLGNRKANPKTGAQPDENYARELMQLFTLGLYQLNMDGSVRTNGGVPLETYGPADVSGLARVFTGLSLATTIGTTPDRYRQPLVMNAAINETGSASFLGTTTTGGGMAAIKVALDTIFAHPNLPPFVSKQLIQRLVTSNPSPAYVGRVAAAFADNGAGVRGDMKAVIKAILLDTEARRDDALTSTTAGKLREPVMRLTAWARFAKVNSPSNAWSFGDTSSQSNRLGQSMGRSQTVFNFFRPAYTPPASAIGNAGLVAPEFQITNEQSVVAYVNYMQNLVANGAGDAKPDYTDLIAKAGDSAALVDEVNLVLAAGQLGSATVAAIRAAVDSVAVTPTAPNATVNRVGIALLLTLASPDFLTLR</sequence>
<evidence type="ECO:0000313" key="2">
    <source>
        <dbReference type="Proteomes" id="UP000517753"/>
    </source>
</evidence>
<evidence type="ECO:0000313" key="1">
    <source>
        <dbReference type="EMBL" id="NYD88274.1"/>
    </source>
</evidence>
<reference evidence="1 2" key="2">
    <citation type="submission" date="2020-08" db="EMBL/GenBank/DDBJ databases">
        <title>The Agave Microbiome: Exploring the role of microbial communities in plant adaptations to desert environments.</title>
        <authorList>
            <person name="Partida-Martinez L.P."/>
        </authorList>
    </citation>
    <scope>NUCLEOTIDE SEQUENCE [LARGE SCALE GENOMIC DNA]</scope>
    <source>
        <strain evidence="1 2">AS2.3</strain>
    </source>
</reference>
<reference evidence="1 2" key="1">
    <citation type="submission" date="2020-07" db="EMBL/GenBank/DDBJ databases">
        <authorList>
            <person name="Partida-Martinez L."/>
            <person name="Huntemann M."/>
            <person name="Clum A."/>
            <person name="Wang J."/>
            <person name="Palaniappan K."/>
            <person name="Ritter S."/>
            <person name="Chen I.-M."/>
            <person name="Stamatis D."/>
            <person name="Reddy T."/>
            <person name="O'Malley R."/>
            <person name="Daum C."/>
            <person name="Shapiro N."/>
            <person name="Ivanova N."/>
            <person name="Kyrpides N."/>
            <person name="Woyke T."/>
        </authorList>
    </citation>
    <scope>NUCLEOTIDE SEQUENCE [LARGE SCALE GENOMIC DNA]</scope>
    <source>
        <strain evidence="1 2">AS2.3</strain>
    </source>
</reference>